<evidence type="ECO:0000259" key="2">
    <source>
        <dbReference type="Pfam" id="PF25324"/>
    </source>
</evidence>
<accession>A0A0J6YLS2</accession>
<gene>
    <name evidence="3" type="ORF">CIRG_07559</name>
</gene>
<protein>
    <submittedName>
        <fullName evidence="3">Uncharacterized protein</fullName>
    </submittedName>
</protein>
<dbReference type="AlphaFoldDB" id="A0A0J6YLS2"/>
<sequence length="409" mass="45265">MGLSFSSCGIARGDIGDARPLALKGKSGAFQSASHLATGLLSQHFMGSRGDKQRNGTLNQRSSYSLVSNFLWLYSSTLQCGLVDILLSIPDFLLRDHHKYIHPSPDSSNNLRCINMSDRSTYRNIFLHLASTGATFGGLYQAGSITEEIFLWMLQNVLLVAEQPLTVTHRASSRVITRTTHVVELGDYDVSSAGPIQVTDEVSSLRVLSYSVSGQENHFRDGVRARDGRCVITGVLNQFAPFGRWNAFKAAHVFPLQHESIWIDQGYGRWVTNMANEVGLSRINSTQNGLLLKSDVHDLFDSYMLSINPDDGYKIISFGPDILGVDGRILDPICRNPNDNNRVSDELLQWHFRQAVLANMKGAGDPVFESDFPPGTDMIADIRKGPSSQQRFEMEMASRLQGFSSEGQV</sequence>
<dbReference type="Pfam" id="PF13391">
    <property type="entry name" value="HNH_2"/>
    <property type="match status" value="1"/>
</dbReference>
<evidence type="ECO:0000313" key="3">
    <source>
        <dbReference type="EMBL" id="KMP07878.1"/>
    </source>
</evidence>
<evidence type="ECO:0000313" key="4">
    <source>
        <dbReference type="Proteomes" id="UP000054565"/>
    </source>
</evidence>
<proteinExistence type="predicted"/>
<dbReference type="InterPro" id="IPR057203">
    <property type="entry name" value="DUF7881"/>
</dbReference>
<dbReference type="Pfam" id="PF25324">
    <property type="entry name" value="DUF7881"/>
    <property type="match status" value="1"/>
</dbReference>
<feature type="domain" description="DUF7881" evidence="2">
    <location>
        <begin position="123"/>
        <end position="197"/>
    </location>
</feature>
<dbReference type="OrthoDB" id="2142759at2759"/>
<dbReference type="EMBL" id="DS028097">
    <property type="protein sequence ID" value="KMP07878.1"/>
    <property type="molecule type" value="Genomic_DNA"/>
</dbReference>
<dbReference type="InterPro" id="IPR003615">
    <property type="entry name" value="HNH_nuc"/>
</dbReference>
<evidence type="ECO:0000259" key="1">
    <source>
        <dbReference type="Pfam" id="PF13391"/>
    </source>
</evidence>
<reference evidence="4" key="1">
    <citation type="journal article" date="2010" name="Genome Res.">
        <title>Population genomic sequencing of Coccidioides fungi reveals recent hybridization and transposon control.</title>
        <authorList>
            <person name="Neafsey D.E."/>
            <person name="Barker B.M."/>
            <person name="Sharpton T.J."/>
            <person name="Stajich J.E."/>
            <person name="Park D.J."/>
            <person name="Whiston E."/>
            <person name="Hung C.-Y."/>
            <person name="McMahan C."/>
            <person name="White J."/>
            <person name="Sykes S."/>
            <person name="Heiman D."/>
            <person name="Young S."/>
            <person name="Zeng Q."/>
            <person name="Abouelleil A."/>
            <person name="Aftuck L."/>
            <person name="Bessette D."/>
            <person name="Brown A."/>
            <person name="FitzGerald M."/>
            <person name="Lui A."/>
            <person name="Macdonald J.P."/>
            <person name="Priest M."/>
            <person name="Orbach M.J."/>
            <person name="Galgiani J.N."/>
            <person name="Kirkland T.N."/>
            <person name="Cole G.T."/>
            <person name="Birren B.W."/>
            <person name="Henn M.R."/>
            <person name="Taylor J.W."/>
            <person name="Rounsley S.D."/>
        </authorList>
    </citation>
    <scope>NUCLEOTIDE SEQUENCE [LARGE SCALE GENOMIC DNA]</scope>
    <source>
        <strain evidence="4">RMSCC 2394</strain>
    </source>
</reference>
<feature type="domain" description="HNH nuclease" evidence="1">
    <location>
        <begin position="230"/>
        <end position="308"/>
    </location>
</feature>
<dbReference type="STRING" id="404692.A0A0J6YLS2"/>
<dbReference type="Proteomes" id="UP000054565">
    <property type="component" value="Unassembled WGS sequence"/>
</dbReference>
<name>A0A0J6YLS2_COCIT</name>
<organism evidence="3 4">
    <name type="scientific">Coccidioides immitis RMSCC 2394</name>
    <dbReference type="NCBI Taxonomy" id="404692"/>
    <lineage>
        <taxon>Eukaryota</taxon>
        <taxon>Fungi</taxon>
        <taxon>Dikarya</taxon>
        <taxon>Ascomycota</taxon>
        <taxon>Pezizomycotina</taxon>
        <taxon>Eurotiomycetes</taxon>
        <taxon>Eurotiomycetidae</taxon>
        <taxon>Onygenales</taxon>
        <taxon>Onygenaceae</taxon>
        <taxon>Coccidioides</taxon>
    </lineage>
</organism>